<name>A0AAV7UQZ9_PLEWA</name>
<gene>
    <name evidence="1" type="ORF">NDU88_007112</name>
</gene>
<proteinExistence type="predicted"/>
<accession>A0AAV7UQZ9</accession>
<comment type="caution">
    <text evidence="1">The sequence shown here is derived from an EMBL/GenBank/DDBJ whole genome shotgun (WGS) entry which is preliminary data.</text>
</comment>
<reference evidence="1" key="1">
    <citation type="journal article" date="2022" name="bioRxiv">
        <title>Sequencing and chromosome-scale assembly of the giantPleurodeles waltlgenome.</title>
        <authorList>
            <person name="Brown T."/>
            <person name="Elewa A."/>
            <person name="Iarovenko S."/>
            <person name="Subramanian E."/>
            <person name="Araus A.J."/>
            <person name="Petzold A."/>
            <person name="Susuki M."/>
            <person name="Suzuki K.-i.T."/>
            <person name="Hayashi T."/>
            <person name="Toyoda A."/>
            <person name="Oliveira C."/>
            <person name="Osipova E."/>
            <person name="Leigh N.D."/>
            <person name="Simon A."/>
            <person name="Yun M.H."/>
        </authorList>
    </citation>
    <scope>NUCLEOTIDE SEQUENCE</scope>
    <source>
        <strain evidence="1">20211129_DDA</strain>
        <tissue evidence="1">Liver</tissue>
    </source>
</reference>
<dbReference type="AlphaFoldDB" id="A0AAV7UQZ9"/>
<protein>
    <submittedName>
        <fullName evidence="1">Uncharacterized protein</fullName>
    </submittedName>
</protein>
<dbReference type="EMBL" id="JANPWB010000005">
    <property type="protein sequence ID" value="KAJ1190374.1"/>
    <property type="molecule type" value="Genomic_DNA"/>
</dbReference>
<sequence>MRYANRYAQGKPLCWLACTRHLTNSSVALIDAHVLPWLHRRSCVLFAPFEHLTIGALAYVIDFASG</sequence>
<evidence type="ECO:0000313" key="1">
    <source>
        <dbReference type="EMBL" id="KAJ1190374.1"/>
    </source>
</evidence>
<evidence type="ECO:0000313" key="2">
    <source>
        <dbReference type="Proteomes" id="UP001066276"/>
    </source>
</evidence>
<organism evidence="1 2">
    <name type="scientific">Pleurodeles waltl</name>
    <name type="common">Iberian ribbed newt</name>
    <dbReference type="NCBI Taxonomy" id="8319"/>
    <lineage>
        <taxon>Eukaryota</taxon>
        <taxon>Metazoa</taxon>
        <taxon>Chordata</taxon>
        <taxon>Craniata</taxon>
        <taxon>Vertebrata</taxon>
        <taxon>Euteleostomi</taxon>
        <taxon>Amphibia</taxon>
        <taxon>Batrachia</taxon>
        <taxon>Caudata</taxon>
        <taxon>Salamandroidea</taxon>
        <taxon>Salamandridae</taxon>
        <taxon>Pleurodelinae</taxon>
        <taxon>Pleurodeles</taxon>
    </lineage>
</organism>
<dbReference type="Proteomes" id="UP001066276">
    <property type="component" value="Chromosome 3_1"/>
</dbReference>
<keyword evidence="2" id="KW-1185">Reference proteome</keyword>